<dbReference type="PROSITE" id="PS51257">
    <property type="entry name" value="PROKAR_LIPOPROTEIN"/>
    <property type="match status" value="1"/>
</dbReference>
<keyword evidence="3" id="KW-0732">Signal</keyword>
<feature type="domain" description="Bacterial surface antigen (D15)" evidence="6">
    <location>
        <begin position="490"/>
        <end position="818"/>
    </location>
</feature>
<keyword evidence="8" id="KW-1185">Reference proteome</keyword>
<sequence length="841" mass="96214">MKKRLSKIVLFILITGFITACNSLKRVGEHERLLVKNTIYVDSVRNTSEQIDNLLYQDPNKTMLGLPIRLYIYNLARPNIDSIIDAELNKSEKHRERLERFLSKKQLAQYIDNRKGFNNWLKTTGEAPTLLSEPRAIKSVKRLEDYFTNNGWFNVSADYNIIKKTKNKSEIEYHVNLGKPFKIDSLTSKISSPIVDTIYNKFKDRSIIKKGERYTTDNFEAERDRISTSLRNNGIYQFSQDYVLFQVDTVGTNKKVNVEVQIKDYELRKQDSSYRVPFKVYKIKDVNIYTDSKINNRNAAIQDSTTFNGYNLYSTDKLAFRPKALTDALFISPGRIYRDIDRTRTYNHLSGLKTFKYPDINYVENPDTTLTANIHLTPLKKFNLGFSTEVSTSNIQVIGFSLSPSLLARNIFRGAETLELSGFTSIGASDDAGDDRDVFFDINEIGADLKLTIPRLFFPFKTDSLIPKFMSPTTKISLSIASQKNVGLDKRSLTGNLNYNWKPKRNITQSVDLFSAQYVRNLNPDNYFNVYSTSYNTLNDIAQDIGYISSDEDLSIPDGTEAFITGVLGDDPPNDISDDDIQTVNNIEERKIRLTENNLIVSSAYTFIKDNRSSISDESFYIFRFRLESAGNLLALGSNLANSKKNDDDHYELFNVSYSQYIKTELDYTKHWDLGHSNILAFRSFFGIAIPYGNSDNIPFSKSFFAGGTNDNRAWTAYDLGPGSSQSNDDYNEANLKLALNLEHRFNVFEDLYGALFIDVGNIWNVLDNIDDDASTFDSFDSLKDIAIGTGFGLRYDFSFLVFRFDIGFKTYDPSYTNGERWFKDYNFGNAVYNVGINYPF</sequence>
<gene>
    <name evidence="7" type="ORF">FNB79_06905</name>
</gene>
<dbReference type="AlphaFoldDB" id="A0A516GQD1"/>
<dbReference type="InterPro" id="IPR039910">
    <property type="entry name" value="D15-like"/>
</dbReference>
<evidence type="ECO:0000256" key="1">
    <source>
        <dbReference type="ARBA" id="ARBA00004370"/>
    </source>
</evidence>
<dbReference type="GO" id="GO:0019867">
    <property type="term" value="C:outer membrane"/>
    <property type="evidence" value="ECO:0007669"/>
    <property type="project" value="InterPro"/>
</dbReference>
<evidence type="ECO:0000256" key="5">
    <source>
        <dbReference type="ARBA" id="ARBA00023237"/>
    </source>
</evidence>
<dbReference type="OrthoDB" id="9814535at2"/>
<evidence type="ECO:0000313" key="7">
    <source>
        <dbReference type="EMBL" id="QDO93716.1"/>
    </source>
</evidence>
<organism evidence="7 8">
    <name type="scientific">Formosa sediminum</name>
    <dbReference type="NCBI Taxonomy" id="2594004"/>
    <lineage>
        <taxon>Bacteria</taxon>
        <taxon>Pseudomonadati</taxon>
        <taxon>Bacteroidota</taxon>
        <taxon>Flavobacteriia</taxon>
        <taxon>Flavobacteriales</taxon>
        <taxon>Flavobacteriaceae</taxon>
        <taxon>Formosa</taxon>
    </lineage>
</organism>
<dbReference type="EMBL" id="CP041637">
    <property type="protein sequence ID" value="QDO93716.1"/>
    <property type="molecule type" value="Genomic_DNA"/>
</dbReference>
<keyword evidence="2" id="KW-0812">Transmembrane</keyword>
<dbReference type="PANTHER" id="PTHR12815">
    <property type="entry name" value="SORTING AND ASSEMBLY MACHINERY SAMM50 PROTEIN FAMILY MEMBER"/>
    <property type="match status" value="1"/>
</dbReference>
<accession>A0A516GQD1</accession>
<name>A0A516GQD1_9FLAO</name>
<evidence type="ECO:0000256" key="3">
    <source>
        <dbReference type="ARBA" id="ARBA00022729"/>
    </source>
</evidence>
<protein>
    <submittedName>
        <fullName evidence="7">BamA/TamA family outer membrane protein</fullName>
    </submittedName>
</protein>
<dbReference type="InterPro" id="IPR000184">
    <property type="entry name" value="Bac_surfAg_D15"/>
</dbReference>
<dbReference type="KEGG" id="fop:FNB79_06905"/>
<keyword evidence="5" id="KW-0998">Cell outer membrane</keyword>
<evidence type="ECO:0000256" key="2">
    <source>
        <dbReference type="ARBA" id="ARBA00022692"/>
    </source>
</evidence>
<dbReference type="Gene3D" id="2.40.160.50">
    <property type="entry name" value="membrane protein fhac: a member of the omp85/tpsb transporter family"/>
    <property type="match status" value="1"/>
</dbReference>
<dbReference type="Proteomes" id="UP000319209">
    <property type="component" value="Chromosome"/>
</dbReference>
<dbReference type="Pfam" id="PF01103">
    <property type="entry name" value="Omp85"/>
    <property type="match status" value="1"/>
</dbReference>
<reference evidence="7 8" key="1">
    <citation type="submission" date="2019-07" db="EMBL/GenBank/DDBJ databases">
        <title>Genome sequencing for Formosa sp. PS13.</title>
        <authorList>
            <person name="Park S.-J."/>
        </authorList>
    </citation>
    <scope>NUCLEOTIDE SEQUENCE [LARGE SCALE GENOMIC DNA]</scope>
    <source>
        <strain evidence="7 8">PS13</strain>
    </source>
</reference>
<dbReference type="PANTHER" id="PTHR12815:SF47">
    <property type="entry name" value="TRANSLOCATION AND ASSEMBLY MODULE SUBUNIT TAMA"/>
    <property type="match status" value="1"/>
</dbReference>
<evidence type="ECO:0000256" key="4">
    <source>
        <dbReference type="ARBA" id="ARBA00023136"/>
    </source>
</evidence>
<keyword evidence="4" id="KW-0472">Membrane</keyword>
<evidence type="ECO:0000313" key="8">
    <source>
        <dbReference type="Proteomes" id="UP000319209"/>
    </source>
</evidence>
<proteinExistence type="predicted"/>
<evidence type="ECO:0000259" key="6">
    <source>
        <dbReference type="Pfam" id="PF01103"/>
    </source>
</evidence>
<comment type="subcellular location">
    <subcellularLocation>
        <location evidence="1">Membrane</location>
    </subcellularLocation>
</comment>